<sequence>MKRLSIASATTNAIAIRLLVAALPFLLLTGACALGQSVGLPIDSTTGRVSYQQVIQVKNNKASLFKNAQTWVTKSFGDYKSVIQFEDKEAGRLVIKGFSDINDAASIFSKLKYVITIDCKDDRYRVIMTDIEQGMKGAVETYYIMVDDKTLSAENRIMANIKNQEEKLEQTTKKSEKKELEQGIATNKRILESSRSVVVAINSTAQSLFNSLKSAMAINNDF</sequence>
<dbReference type="PROSITE" id="PS51257">
    <property type="entry name" value="PROKAR_LIPOPROTEIN"/>
    <property type="match status" value="1"/>
</dbReference>
<name>A0ABX0QAT3_9BACT</name>
<reference evidence="4" key="1">
    <citation type="submission" date="2019-09" db="EMBL/GenBank/DDBJ databases">
        <authorList>
            <person name="Jung D.-H."/>
        </authorList>
    </citation>
    <scope>NUCLEOTIDE SEQUENCE [LARGE SCALE GENOMIC DNA]</scope>
    <source>
        <strain evidence="4">JA-25</strain>
    </source>
</reference>
<feature type="domain" description="DUF4468" evidence="2">
    <location>
        <begin position="51"/>
        <end position="132"/>
    </location>
</feature>
<evidence type="ECO:0000259" key="2">
    <source>
        <dbReference type="Pfam" id="PF14730"/>
    </source>
</evidence>
<organism evidence="3 4">
    <name type="scientific">Fibrivirga algicola</name>
    <dbReference type="NCBI Taxonomy" id="2950420"/>
    <lineage>
        <taxon>Bacteria</taxon>
        <taxon>Pseudomonadati</taxon>
        <taxon>Bacteroidota</taxon>
        <taxon>Cytophagia</taxon>
        <taxon>Cytophagales</taxon>
        <taxon>Spirosomataceae</taxon>
        <taxon>Fibrivirga</taxon>
    </lineage>
</organism>
<comment type="caution">
    <text evidence="3">The sequence shown here is derived from an EMBL/GenBank/DDBJ whole genome shotgun (WGS) entry which is preliminary data.</text>
</comment>
<dbReference type="Pfam" id="PF14730">
    <property type="entry name" value="DUF4468"/>
    <property type="match status" value="1"/>
</dbReference>
<feature type="coiled-coil region" evidence="1">
    <location>
        <begin position="151"/>
        <end position="181"/>
    </location>
</feature>
<dbReference type="RefSeq" id="WP_166691017.1">
    <property type="nucleotide sequence ID" value="NZ_WAEL01000001.1"/>
</dbReference>
<dbReference type="InterPro" id="IPR027823">
    <property type="entry name" value="DUF4468"/>
</dbReference>
<dbReference type="EMBL" id="WAEL01000001">
    <property type="protein sequence ID" value="NID09385.1"/>
    <property type="molecule type" value="Genomic_DNA"/>
</dbReference>
<evidence type="ECO:0000256" key="1">
    <source>
        <dbReference type="SAM" id="Coils"/>
    </source>
</evidence>
<accession>A0ABX0QAT3</accession>
<proteinExistence type="predicted"/>
<gene>
    <name evidence="3" type="ORF">F7231_04320</name>
</gene>
<evidence type="ECO:0000313" key="3">
    <source>
        <dbReference type="EMBL" id="NID09385.1"/>
    </source>
</evidence>
<keyword evidence="1" id="KW-0175">Coiled coil</keyword>
<dbReference type="Gene3D" id="3.30.530.80">
    <property type="match status" value="1"/>
</dbReference>
<dbReference type="Proteomes" id="UP000606008">
    <property type="component" value="Unassembled WGS sequence"/>
</dbReference>
<keyword evidence="4" id="KW-1185">Reference proteome</keyword>
<evidence type="ECO:0000313" key="4">
    <source>
        <dbReference type="Proteomes" id="UP000606008"/>
    </source>
</evidence>
<protein>
    <submittedName>
        <fullName evidence="3">DUF4468 domain-containing protein</fullName>
    </submittedName>
</protein>
<reference evidence="4" key="2">
    <citation type="submission" date="2023-07" db="EMBL/GenBank/DDBJ databases">
        <authorList>
            <person name="Jung D.-H."/>
        </authorList>
    </citation>
    <scope>NUCLEOTIDE SEQUENCE [LARGE SCALE GENOMIC DNA]</scope>
    <source>
        <strain evidence="4">JA-25</strain>
    </source>
</reference>